<dbReference type="PATRIC" id="fig|1566026.4.peg.3554"/>
<dbReference type="GO" id="GO:0005829">
    <property type="term" value="C:cytosol"/>
    <property type="evidence" value="ECO:0007669"/>
    <property type="project" value="TreeGrafter"/>
</dbReference>
<keyword evidence="4" id="KW-1185">Reference proteome</keyword>
<dbReference type="InterPro" id="IPR006175">
    <property type="entry name" value="YjgF/YER057c/UK114"/>
</dbReference>
<sequence length="155" mass="16671">MKNYTFLLLSLFLASCSTPSETTTAAKSLEHYQSEAMKTLGLPFSDAVIVDDIIYLSGQIGNLPGTLDLAPGGLQAEAKQAIENMKAILEANGSSLDDVIKVTVMMADIDEWGAFNQEYIKYFTAGKKPARSAFGTSGLALGARLEIECIALKRK</sequence>
<gene>
    <name evidence="3" type="ORF">OB69_08605</name>
</gene>
<dbReference type="EMBL" id="JSVA01000008">
    <property type="protein sequence ID" value="KOF03334.1"/>
    <property type="molecule type" value="Genomic_DNA"/>
</dbReference>
<evidence type="ECO:0000313" key="4">
    <source>
        <dbReference type="Proteomes" id="UP000036908"/>
    </source>
</evidence>
<organism evidence="3 4">
    <name type="scientific">Roseivirga seohaensis subsp. aquiponti</name>
    <dbReference type="NCBI Taxonomy" id="1566026"/>
    <lineage>
        <taxon>Bacteria</taxon>
        <taxon>Pseudomonadati</taxon>
        <taxon>Bacteroidota</taxon>
        <taxon>Cytophagia</taxon>
        <taxon>Cytophagales</taxon>
        <taxon>Roseivirgaceae</taxon>
        <taxon>Roseivirga</taxon>
    </lineage>
</organism>
<evidence type="ECO:0008006" key="5">
    <source>
        <dbReference type="Google" id="ProtNLM"/>
    </source>
</evidence>
<dbReference type="Pfam" id="PF01042">
    <property type="entry name" value="Ribonuc_L-PSP"/>
    <property type="match status" value="1"/>
</dbReference>
<feature type="signal peptide" evidence="2">
    <location>
        <begin position="1"/>
        <end position="22"/>
    </location>
</feature>
<comment type="similarity">
    <text evidence="1">Belongs to the RutC family.</text>
</comment>
<dbReference type="PANTHER" id="PTHR11803:SF39">
    <property type="entry name" value="2-IMINOBUTANOATE_2-IMINOPROPANOATE DEAMINASE"/>
    <property type="match status" value="1"/>
</dbReference>
<dbReference type="GO" id="GO:0019239">
    <property type="term" value="F:deaminase activity"/>
    <property type="evidence" value="ECO:0007669"/>
    <property type="project" value="TreeGrafter"/>
</dbReference>
<dbReference type="Proteomes" id="UP000036908">
    <property type="component" value="Unassembled WGS sequence"/>
</dbReference>
<dbReference type="PROSITE" id="PS51257">
    <property type="entry name" value="PROKAR_LIPOPROTEIN"/>
    <property type="match status" value="1"/>
</dbReference>
<dbReference type="InterPro" id="IPR019897">
    <property type="entry name" value="RidA_CS"/>
</dbReference>
<reference evidence="4" key="1">
    <citation type="submission" date="2014-11" db="EMBL/GenBank/DDBJ databases">
        <title>Genome sequencing of Roseivirga sp. D-25.</title>
        <authorList>
            <person name="Selvaratnam C."/>
            <person name="Thevarajoo S."/>
            <person name="Goh K.M."/>
            <person name="Eee R."/>
            <person name="Chan K.-G."/>
            <person name="Chong C.S."/>
        </authorList>
    </citation>
    <scope>NUCLEOTIDE SEQUENCE [LARGE SCALE GENOMIC DNA]</scope>
    <source>
        <strain evidence="4">D-25</strain>
    </source>
</reference>
<dbReference type="AlphaFoldDB" id="A0A0L8ALZ0"/>
<evidence type="ECO:0000256" key="2">
    <source>
        <dbReference type="SAM" id="SignalP"/>
    </source>
</evidence>
<accession>A0A0L8ALZ0</accession>
<dbReference type="RefSeq" id="WP_071426745.1">
    <property type="nucleotide sequence ID" value="NZ_JSVA01000008.1"/>
</dbReference>
<dbReference type="InterPro" id="IPR035959">
    <property type="entry name" value="RutC-like_sf"/>
</dbReference>
<protein>
    <recommendedName>
        <fullName evidence="5">Enamine deaminase RidA</fullName>
    </recommendedName>
</protein>
<comment type="caution">
    <text evidence="3">The sequence shown here is derived from an EMBL/GenBank/DDBJ whole genome shotgun (WGS) entry which is preliminary data.</text>
</comment>
<dbReference type="FunFam" id="3.30.1330.40:FF:000001">
    <property type="entry name" value="L-PSP family endoribonuclease"/>
    <property type="match status" value="1"/>
</dbReference>
<feature type="chain" id="PRO_5005580191" description="Enamine deaminase RidA" evidence="2">
    <location>
        <begin position="23"/>
        <end position="155"/>
    </location>
</feature>
<keyword evidence="2" id="KW-0732">Signal</keyword>
<dbReference type="Gene3D" id="3.30.1330.40">
    <property type="entry name" value="RutC-like"/>
    <property type="match status" value="1"/>
</dbReference>
<dbReference type="SUPFAM" id="SSF55298">
    <property type="entry name" value="YjgF-like"/>
    <property type="match status" value="1"/>
</dbReference>
<evidence type="ECO:0000313" key="3">
    <source>
        <dbReference type="EMBL" id="KOF03334.1"/>
    </source>
</evidence>
<dbReference type="PROSITE" id="PS01094">
    <property type="entry name" value="UPF0076"/>
    <property type="match status" value="1"/>
</dbReference>
<name>A0A0L8ALZ0_9BACT</name>
<dbReference type="PANTHER" id="PTHR11803">
    <property type="entry name" value="2-IMINOBUTANOATE/2-IMINOPROPANOATE DEAMINASE RIDA"/>
    <property type="match status" value="1"/>
</dbReference>
<proteinExistence type="inferred from homology"/>
<dbReference type="CDD" id="cd00448">
    <property type="entry name" value="YjgF_YER057c_UK114_family"/>
    <property type="match status" value="1"/>
</dbReference>
<evidence type="ECO:0000256" key="1">
    <source>
        <dbReference type="ARBA" id="ARBA00010552"/>
    </source>
</evidence>